<dbReference type="SUPFAM" id="SSF63707">
    <property type="entry name" value="Ganglioside M2 (gm2) activator"/>
    <property type="match status" value="1"/>
</dbReference>
<name>A0ABD0L5W6_9CAEN</name>
<evidence type="ECO:0000313" key="2">
    <source>
        <dbReference type="EMBL" id="KAK7494716.1"/>
    </source>
</evidence>
<accession>A0ABD0L5W6</accession>
<protein>
    <recommendedName>
        <fullName evidence="4">MD-2-related lipid-recognition domain-containing protein</fullName>
    </recommendedName>
</protein>
<evidence type="ECO:0000256" key="1">
    <source>
        <dbReference type="ARBA" id="ARBA00022729"/>
    </source>
</evidence>
<evidence type="ECO:0008006" key="4">
    <source>
        <dbReference type="Google" id="ProtNLM"/>
    </source>
</evidence>
<proteinExistence type="predicted"/>
<dbReference type="InterPro" id="IPR028996">
    <property type="entry name" value="GM2-AP"/>
</dbReference>
<gene>
    <name evidence="2" type="ORF">BaRGS_00014114</name>
</gene>
<comment type="caution">
    <text evidence="2">The sequence shown here is derived from an EMBL/GenBank/DDBJ whole genome shotgun (WGS) entry which is preliminary data.</text>
</comment>
<dbReference type="EMBL" id="JACVVK020000081">
    <property type="protein sequence ID" value="KAK7494716.1"/>
    <property type="molecule type" value="Genomic_DNA"/>
</dbReference>
<keyword evidence="3" id="KW-1185">Reference proteome</keyword>
<dbReference type="PANTHER" id="PTHR17357">
    <property type="entry name" value="GM2 GANGLIOSIDE ACTIVATOR PROTEIN"/>
    <property type="match status" value="1"/>
</dbReference>
<reference evidence="2 3" key="1">
    <citation type="journal article" date="2023" name="Sci. Data">
        <title>Genome assembly of the Korean intertidal mud-creeper Batillaria attramentaria.</title>
        <authorList>
            <person name="Patra A.K."/>
            <person name="Ho P.T."/>
            <person name="Jun S."/>
            <person name="Lee S.J."/>
            <person name="Kim Y."/>
            <person name="Won Y.J."/>
        </authorList>
    </citation>
    <scope>NUCLEOTIDE SEQUENCE [LARGE SCALE GENOMIC DNA]</scope>
    <source>
        <strain evidence="2">Wonlab-2016</strain>
    </source>
</reference>
<dbReference type="AlphaFoldDB" id="A0ABD0L5W6"/>
<keyword evidence="1" id="KW-0732">Signal</keyword>
<dbReference type="PANTHER" id="PTHR17357:SF0">
    <property type="entry name" value="GANGLIOSIDE GM2 ACTIVATOR"/>
    <property type="match status" value="1"/>
</dbReference>
<evidence type="ECO:0000313" key="3">
    <source>
        <dbReference type="Proteomes" id="UP001519460"/>
    </source>
</evidence>
<dbReference type="Proteomes" id="UP001519460">
    <property type="component" value="Unassembled WGS sequence"/>
</dbReference>
<organism evidence="2 3">
    <name type="scientific">Batillaria attramentaria</name>
    <dbReference type="NCBI Taxonomy" id="370345"/>
    <lineage>
        <taxon>Eukaryota</taxon>
        <taxon>Metazoa</taxon>
        <taxon>Spiralia</taxon>
        <taxon>Lophotrochozoa</taxon>
        <taxon>Mollusca</taxon>
        <taxon>Gastropoda</taxon>
        <taxon>Caenogastropoda</taxon>
        <taxon>Sorbeoconcha</taxon>
        <taxon>Cerithioidea</taxon>
        <taxon>Batillariidae</taxon>
        <taxon>Batillaria</taxon>
    </lineage>
</organism>
<dbReference type="InterPro" id="IPR036846">
    <property type="entry name" value="GM2-AP_sf"/>
</dbReference>
<dbReference type="Gene3D" id="2.70.220.10">
    <property type="entry name" value="Ganglioside GM2 activator"/>
    <property type="match status" value="1"/>
</dbReference>
<sequence>MPVVVPGDIQLTVDASYGRPLGDVTIDLSIRRHTFLLDLPIPCIAHVGSCTYESSCSSMLLDTMVAEDWAGIMGDIGSQVETMLETSIPNITTAGCPYPARSINIDHYTLHLPPVPTILSWFAEGDYGARAEVTDKATGDMLLCLHLDLTIKEPCTGFFCG</sequence>